<feature type="transmembrane region" description="Helical" evidence="9">
    <location>
        <begin position="228"/>
        <end position="254"/>
    </location>
</feature>
<reference evidence="10 11" key="1">
    <citation type="submission" date="2018-05" db="EMBL/GenBank/DDBJ databases">
        <title>The draft genome of strain NS-104.</title>
        <authorList>
            <person name="Hang P."/>
            <person name="Jiang J."/>
        </authorList>
    </citation>
    <scope>NUCLEOTIDE SEQUENCE [LARGE SCALE GENOMIC DNA]</scope>
    <source>
        <strain evidence="10 11">NS-104</strain>
    </source>
</reference>
<dbReference type="EMBL" id="QFBC01000012">
    <property type="protein sequence ID" value="PWE54114.1"/>
    <property type="molecule type" value="Genomic_DNA"/>
</dbReference>
<evidence type="ECO:0000256" key="9">
    <source>
        <dbReference type="SAM" id="Phobius"/>
    </source>
</evidence>
<feature type="transmembrane region" description="Helical" evidence="9">
    <location>
        <begin position="65"/>
        <end position="86"/>
    </location>
</feature>
<name>A0A2U2DLD8_9HYPH</name>
<feature type="transmembrane region" description="Helical" evidence="9">
    <location>
        <begin position="149"/>
        <end position="175"/>
    </location>
</feature>
<organism evidence="10 11">
    <name type="scientific">Metarhizobium album</name>
    <dbReference type="NCBI Taxonomy" id="2182425"/>
    <lineage>
        <taxon>Bacteria</taxon>
        <taxon>Pseudomonadati</taxon>
        <taxon>Pseudomonadota</taxon>
        <taxon>Alphaproteobacteria</taxon>
        <taxon>Hyphomicrobiales</taxon>
        <taxon>Rhizobiaceae</taxon>
        <taxon>Metarhizobium</taxon>
    </lineage>
</organism>
<evidence type="ECO:0000256" key="1">
    <source>
        <dbReference type="ARBA" id="ARBA00004651"/>
    </source>
</evidence>
<dbReference type="InterPro" id="IPR001851">
    <property type="entry name" value="ABC_transp_permease"/>
</dbReference>
<dbReference type="OrthoDB" id="9807115at2"/>
<dbReference type="Proteomes" id="UP000245252">
    <property type="component" value="Unassembled WGS sequence"/>
</dbReference>
<keyword evidence="4 9" id="KW-0812">Transmembrane</keyword>
<dbReference type="Pfam" id="PF02653">
    <property type="entry name" value="BPD_transp_2"/>
    <property type="match status" value="1"/>
</dbReference>
<dbReference type="GO" id="GO:0022857">
    <property type="term" value="F:transmembrane transporter activity"/>
    <property type="evidence" value="ECO:0007669"/>
    <property type="project" value="InterPro"/>
</dbReference>
<evidence type="ECO:0008006" key="12">
    <source>
        <dbReference type="Google" id="ProtNLM"/>
    </source>
</evidence>
<keyword evidence="2" id="KW-0813">Transport</keyword>
<dbReference type="InterPro" id="IPR052157">
    <property type="entry name" value="BCAA_transport_permease"/>
</dbReference>
<gene>
    <name evidence="10" type="ORF">DEM27_22730</name>
</gene>
<protein>
    <recommendedName>
        <fullName evidence="12">Branched-chain amino acid ABC transporter permease</fullName>
    </recommendedName>
</protein>
<feature type="transmembrane region" description="Helical" evidence="9">
    <location>
        <begin position="195"/>
        <end position="216"/>
    </location>
</feature>
<dbReference type="PANTHER" id="PTHR11795">
    <property type="entry name" value="BRANCHED-CHAIN AMINO ACID TRANSPORT SYSTEM PERMEASE PROTEIN LIVH"/>
    <property type="match status" value="1"/>
</dbReference>
<keyword evidence="7 9" id="KW-0472">Membrane</keyword>
<sequence>MEFNTVSTQLLFAALVAGSLYALVALGLNLVYGTLRLLNIAHGDLVMIGAYVAFWMLSLLGMPPVLSLFAAAALCGGFGWLIYVGIFRKLLSTPALARRLEANSLILFYGVSVILQNGVSLAFTSTARGYQYLNEVHRFAGVAASGNRLMLLGVALVLCLGMLLFLRFHLFGWSLRAVIERRDAAAVVGVDVDRVQMATICTGFAIAGVAGVLVSMTEQITPFMGFPFTIAALVVIVLGGLGNIFAGIVAGFALGFIETFGIAATSATYRSILIYGLFVAVLLLRPQGLFGKAIQAR</sequence>
<feature type="transmembrane region" description="Helical" evidence="9">
    <location>
        <begin position="38"/>
        <end position="58"/>
    </location>
</feature>
<evidence type="ECO:0000313" key="11">
    <source>
        <dbReference type="Proteomes" id="UP000245252"/>
    </source>
</evidence>
<feature type="transmembrane region" description="Helical" evidence="9">
    <location>
        <begin position="12"/>
        <end position="32"/>
    </location>
</feature>
<dbReference type="AlphaFoldDB" id="A0A2U2DLD8"/>
<comment type="similarity">
    <text evidence="8">Belongs to the binding-protein-dependent transport system permease family. LivHM subfamily.</text>
</comment>
<evidence type="ECO:0000256" key="4">
    <source>
        <dbReference type="ARBA" id="ARBA00022692"/>
    </source>
</evidence>
<keyword evidence="11" id="KW-1185">Reference proteome</keyword>
<evidence type="ECO:0000256" key="6">
    <source>
        <dbReference type="ARBA" id="ARBA00022989"/>
    </source>
</evidence>
<comment type="subcellular location">
    <subcellularLocation>
        <location evidence="1">Cell membrane</location>
        <topology evidence="1">Multi-pass membrane protein</topology>
    </subcellularLocation>
</comment>
<proteinExistence type="inferred from homology"/>
<dbReference type="CDD" id="cd06582">
    <property type="entry name" value="TM_PBP1_LivH_like"/>
    <property type="match status" value="1"/>
</dbReference>
<dbReference type="GO" id="GO:0005886">
    <property type="term" value="C:plasma membrane"/>
    <property type="evidence" value="ECO:0007669"/>
    <property type="project" value="UniProtKB-SubCell"/>
</dbReference>
<dbReference type="GO" id="GO:0006865">
    <property type="term" value="P:amino acid transport"/>
    <property type="evidence" value="ECO:0007669"/>
    <property type="project" value="UniProtKB-KW"/>
</dbReference>
<dbReference type="PANTHER" id="PTHR11795:SF445">
    <property type="entry name" value="AMINO ACID ABC TRANSPORTER PERMEASE PROTEIN"/>
    <property type="match status" value="1"/>
</dbReference>
<evidence type="ECO:0000256" key="7">
    <source>
        <dbReference type="ARBA" id="ARBA00023136"/>
    </source>
</evidence>
<keyword evidence="6 9" id="KW-1133">Transmembrane helix</keyword>
<accession>A0A2U2DLD8</accession>
<evidence type="ECO:0000313" key="10">
    <source>
        <dbReference type="EMBL" id="PWE54114.1"/>
    </source>
</evidence>
<comment type="caution">
    <text evidence="10">The sequence shown here is derived from an EMBL/GenBank/DDBJ whole genome shotgun (WGS) entry which is preliminary data.</text>
</comment>
<evidence type="ECO:0000256" key="8">
    <source>
        <dbReference type="ARBA" id="ARBA00037998"/>
    </source>
</evidence>
<feature type="transmembrane region" description="Helical" evidence="9">
    <location>
        <begin position="260"/>
        <end position="284"/>
    </location>
</feature>
<evidence type="ECO:0000256" key="3">
    <source>
        <dbReference type="ARBA" id="ARBA00022475"/>
    </source>
</evidence>
<evidence type="ECO:0000256" key="2">
    <source>
        <dbReference type="ARBA" id="ARBA00022448"/>
    </source>
</evidence>
<keyword evidence="3" id="KW-1003">Cell membrane</keyword>
<evidence type="ECO:0000256" key="5">
    <source>
        <dbReference type="ARBA" id="ARBA00022970"/>
    </source>
</evidence>
<keyword evidence="5" id="KW-0029">Amino-acid transport</keyword>